<reference evidence="2" key="2">
    <citation type="submission" date="2018-03" db="EMBL/GenBank/DDBJ databases">
        <title>The Triticum urartu genome reveals the dynamic nature of wheat genome evolution.</title>
        <authorList>
            <person name="Ling H."/>
            <person name="Ma B."/>
            <person name="Shi X."/>
            <person name="Liu H."/>
            <person name="Dong L."/>
            <person name="Sun H."/>
            <person name="Cao Y."/>
            <person name="Gao Q."/>
            <person name="Zheng S."/>
            <person name="Li Y."/>
            <person name="Yu Y."/>
            <person name="Du H."/>
            <person name="Qi M."/>
            <person name="Li Y."/>
            <person name="Yu H."/>
            <person name="Cui Y."/>
            <person name="Wang N."/>
            <person name="Chen C."/>
            <person name="Wu H."/>
            <person name="Zhao Y."/>
            <person name="Zhang J."/>
            <person name="Li Y."/>
            <person name="Zhou W."/>
            <person name="Zhang B."/>
            <person name="Hu W."/>
            <person name="Eijk M."/>
            <person name="Tang J."/>
            <person name="Witsenboer H."/>
            <person name="Zhao S."/>
            <person name="Li Z."/>
            <person name="Zhang A."/>
            <person name="Wang D."/>
            <person name="Liang C."/>
        </authorList>
    </citation>
    <scope>NUCLEOTIDE SEQUENCE [LARGE SCALE GENOMIC DNA]</scope>
    <source>
        <strain evidence="2">cv. G1812</strain>
    </source>
</reference>
<evidence type="ECO:0000256" key="1">
    <source>
        <dbReference type="SAM" id="MobiDB-lite"/>
    </source>
</evidence>
<dbReference type="EnsemblPlants" id="TuG1812G0100001982.01.T01">
    <property type="protein sequence ID" value="TuG1812G0100001982.01.T01.cds319693"/>
    <property type="gene ID" value="TuG1812G0100001982.01"/>
</dbReference>
<feature type="compositionally biased region" description="Pro residues" evidence="1">
    <location>
        <begin position="41"/>
        <end position="53"/>
    </location>
</feature>
<dbReference type="Proteomes" id="UP000015106">
    <property type="component" value="Chromosome 1"/>
</dbReference>
<keyword evidence="3" id="KW-1185">Reference proteome</keyword>
<proteinExistence type="predicted"/>
<accession>A0A8R7P1A9</accession>
<evidence type="ECO:0000313" key="2">
    <source>
        <dbReference type="EnsemblPlants" id="TuG1812G0100001982.01.T01.cds319693"/>
    </source>
</evidence>
<evidence type="ECO:0000313" key="3">
    <source>
        <dbReference type="Proteomes" id="UP000015106"/>
    </source>
</evidence>
<organism evidence="2 3">
    <name type="scientific">Triticum urartu</name>
    <name type="common">Red wild einkorn</name>
    <name type="synonym">Crithodium urartu</name>
    <dbReference type="NCBI Taxonomy" id="4572"/>
    <lineage>
        <taxon>Eukaryota</taxon>
        <taxon>Viridiplantae</taxon>
        <taxon>Streptophyta</taxon>
        <taxon>Embryophyta</taxon>
        <taxon>Tracheophyta</taxon>
        <taxon>Spermatophyta</taxon>
        <taxon>Magnoliopsida</taxon>
        <taxon>Liliopsida</taxon>
        <taxon>Poales</taxon>
        <taxon>Poaceae</taxon>
        <taxon>BOP clade</taxon>
        <taxon>Pooideae</taxon>
        <taxon>Triticodae</taxon>
        <taxon>Triticeae</taxon>
        <taxon>Triticinae</taxon>
        <taxon>Triticum</taxon>
    </lineage>
</organism>
<protein>
    <submittedName>
        <fullName evidence="2">Uncharacterized protein</fullName>
    </submittedName>
</protein>
<reference evidence="3" key="1">
    <citation type="journal article" date="2013" name="Nature">
        <title>Draft genome of the wheat A-genome progenitor Triticum urartu.</title>
        <authorList>
            <person name="Ling H.Q."/>
            <person name="Zhao S."/>
            <person name="Liu D."/>
            <person name="Wang J."/>
            <person name="Sun H."/>
            <person name="Zhang C."/>
            <person name="Fan H."/>
            <person name="Li D."/>
            <person name="Dong L."/>
            <person name="Tao Y."/>
            <person name="Gao C."/>
            <person name="Wu H."/>
            <person name="Li Y."/>
            <person name="Cui Y."/>
            <person name="Guo X."/>
            <person name="Zheng S."/>
            <person name="Wang B."/>
            <person name="Yu K."/>
            <person name="Liang Q."/>
            <person name="Yang W."/>
            <person name="Lou X."/>
            <person name="Chen J."/>
            <person name="Feng M."/>
            <person name="Jian J."/>
            <person name="Zhang X."/>
            <person name="Luo G."/>
            <person name="Jiang Y."/>
            <person name="Liu J."/>
            <person name="Wang Z."/>
            <person name="Sha Y."/>
            <person name="Zhang B."/>
            <person name="Wu H."/>
            <person name="Tang D."/>
            <person name="Shen Q."/>
            <person name="Xue P."/>
            <person name="Zou S."/>
            <person name="Wang X."/>
            <person name="Liu X."/>
            <person name="Wang F."/>
            <person name="Yang Y."/>
            <person name="An X."/>
            <person name="Dong Z."/>
            <person name="Zhang K."/>
            <person name="Zhang X."/>
            <person name="Luo M.C."/>
            <person name="Dvorak J."/>
            <person name="Tong Y."/>
            <person name="Wang J."/>
            <person name="Yang H."/>
            <person name="Li Z."/>
            <person name="Wang D."/>
            <person name="Zhang A."/>
            <person name="Wang J."/>
        </authorList>
    </citation>
    <scope>NUCLEOTIDE SEQUENCE</scope>
    <source>
        <strain evidence="3">cv. G1812</strain>
    </source>
</reference>
<feature type="compositionally biased region" description="Pro residues" evidence="1">
    <location>
        <begin position="64"/>
        <end position="75"/>
    </location>
</feature>
<gene>
    <name evidence="2" type="primary">LOC125508526</name>
</gene>
<reference evidence="2" key="3">
    <citation type="submission" date="2022-06" db="UniProtKB">
        <authorList>
            <consortium name="EnsemblPlants"/>
        </authorList>
    </citation>
    <scope>IDENTIFICATION</scope>
</reference>
<feature type="region of interest" description="Disordered" evidence="1">
    <location>
        <begin position="1"/>
        <end position="115"/>
    </location>
</feature>
<dbReference type="AlphaFoldDB" id="A0A8R7P1A9"/>
<name>A0A8R7P1A9_TRIUA</name>
<sequence length="130" mass="14121">MGFSKVGPPRDTPLPASTSATRTWAPWPSPAPGCQRRRPLGPRPSQPTSPPPLAGRAGVSLPARRPPNRPAPCPSCSPRHCRRARLGSRWMKEGGGALEEGSEERPRRQRTRPRRRAALAVAVAVSTWLL</sequence>
<dbReference type="Gramene" id="TuG1812G0100001982.01.T01">
    <property type="protein sequence ID" value="TuG1812G0100001982.01.T01.cds319693"/>
    <property type="gene ID" value="TuG1812G0100001982.01"/>
</dbReference>